<sequence>MQGAVIRPLFQSYPAPCFDKGKISSGIASHKDQLPHITVPPPLPYSLINENSQAAYPSSTIFPSGQSRGNVKTSHDLVSPAAIKE</sequence>
<protein>
    <submittedName>
        <fullName evidence="2">Uncharacterized protein</fullName>
    </submittedName>
</protein>
<comment type="caution">
    <text evidence="2">The sequence shown here is derived from an EMBL/GenBank/DDBJ whole genome shotgun (WGS) entry which is preliminary data.</text>
</comment>
<dbReference type="AlphaFoldDB" id="A0A4R7RJL0"/>
<gene>
    <name evidence="2" type="ORF">EI77_04167</name>
</gene>
<feature type="region of interest" description="Disordered" evidence="1">
    <location>
        <begin position="59"/>
        <end position="85"/>
    </location>
</feature>
<proteinExistence type="predicted"/>
<name>A0A4R7RJL0_9BACT</name>
<dbReference type="EMBL" id="SOCA01000011">
    <property type="protein sequence ID" value="TDU64281.1"/>
    <property type="molecule type" value="Genomic_DNA"/>
</dbReference>
<evidence type="ECO:0000256" key="1">
    <source>
        <dbReference type="SAM" id="MobiDB-lite"/>
    </source>
</evidence>
<dbReference type="Proteomes" id="UP000295662">
    <property type="component" value="Unassembled WGS sequence"/>
</dbReference>
<reference evidence="2 3" key="1">
    <citation type="submission" date="2019-03" db="EMBL/GenBank/DDBJ databases">
        <title>Genomic Encyclopedia of Archaeal and Bacterial Type Strains, Phase II (KMG-II): from individual species to whole genera.</title>
        <authorList>
            <person name="Goeker M."/>
        </authorList>
    </citation>
    <scope>NUCLEOTIDE SEQUENCE [LARGE SCALE GENOMIC DNA]</scope>
    <source>
        <strain evidence="2 3">ATCC 25309</strain>
    </source>
</reference>
<feature type="compositionally biased region" description="Polar residues" evidence="1">
    <location>
        <begin position="59"/>
        <end position="72"/>
    </location>
</feature>
<organism evidence="2 3">
    <name type="scientific">Prosthecobacter fusiformis</name>
    <dbReference type="NCBI Taxonomy" id="48464"/>
    <lineage>
        <taxon>Bacteria</taxon>
        <taxon>Pseudomonadati</taxon>
        <taxon>Verrucomicrobiota</taxon>
        <taxon>Verrucomicrobiia</taxon>
        <taxon>Verrucomicrobiales</taxon>
        <taxon>Verrucomicrobiaceae</taxon>
        <taxon>Prosthecobacter</taxon>
    </lineage>
</organism>
<evidence type="ECO:0000313" key="3">
    <source>
        <dbReference type="Proteomes" id="UP000295662"/>
    </source>
</evidence>
<evidence type="ECO:0000313" key="2">
    <source>
        <dbReference type="EMBL" id="TDU64281.1"/>
    </source>
</evidence>
<keyword evidence="3" id="KW-1185">Reference proteome</keyword>
<accession>A0A4R7RJL0</accession>